<dbReference type="KEGG" id="lvi:G7068_07170"/>
<dbReference type="PANTHER" id="PTHR23028">
    <property type="entry name" value="ACETYLTRANSFERASE"/>
    <property type="match status" value="1"/>
</dbReference>
<feature type="transmembrane region" description="Helical" evidence="1">
    <location>
        <begin position="334"/>
        <end position="354"/>
    </location>
</feature>
<dbReference type="PANTHER" id="PTHR23028:SF53">
    <property type="entry name" value="ACYL_TRANSF_3 DOMAIN-CONTAINING PROTEIN"/>
    <property type="match status" value="1"/>
</dbReference>
<keyword evidence="3" id="KW-0012">Acyltransferase</keyword>
<dbReference type="GO" id="GO:0016020">
    <property type="term" value="C:membrane"/>
    <property type="evidence" value="ECO:0007669"/>
    <property type="project" value="TreeGrafter"/>
</dbReference>
<keyword evidence="1" id="KW-0472">Membrane</keyword>
<evidence type="ECO:0000256" key="1">
    <source>
        <dbReference type="SAM" id="Phobius"/>
    </source>
</evidence>
<proteinExistence type="predicted"/>
<keyword evidence="4" id="KW-1185">Reference proteome</keyword>
<keyword evidence="3" id="KW-0808">Transferase</keyword>
<dbReference type="Pfam" id="PF01757">
    <property type="entry name" value="Acyl_transf_3"/>
    <property type="match status" value="1"/>
</dbReference>
<organism evidence="3 4">
    <name type="scientific">Leucobacter viscericola</name>
    <dbReference type="NCBI Taxonomy" id="2714935"/>
    <lineage>
        <taxon>Bacteria</taxon>
        <taxon>Bacillati</taxon>
        <taxon>Actinomycetota</taxon>
        <taxon>Actinomycetes</taxon>
        <taxon>Micrococcales</taxon>
        <taxon>Microbacteriaceae</taxon>
        <taxon>Leucobacter</taxon>
    </lineage>
</organism>
<dbReference type="AlphaFoldDB" id="A0A6G7XF44"/>
<feature type="transmembrane region" description="Helical" evidence="1">
    <location>
        <begin position="276"/>
        <end position="297"/>
    </location>
</feature>
<feature type="transmembrane region" description="Helical" evidence="1">
    <location>
        <begin position="228"/>
        <end position="245"/>
    </location>
</feature>
<keyword evidence="1" id="KW-1133">Transmembrane helix</keyword>
<reference evidence="3 4" key="1">
    <citation type="submission" date="2020-03" db="EMBL/GenBank/DDBJ databases">
        <title>Leucobacter sp. nov., isolated from beetles.</title>
        <authorList>
            <person name="Hyun D.-W."/>
            <person name="Bae J.-W."/>
        </authorList>
    </citation>
    <scope>NUCLEOTIDE SEQUENCE [LARGE SCALE GENOMIC DNA]</scope>
    <source>
        <strain evidence="3 4">HDW9C</strain>
    </source>
</reference>
<sequence>MAATTPLMHPGEPWNQKSPRYFGKPLSSTNSLNLIRLVLAAAVLVFHSYPLTGRPELAPALGGQGLGGWAVAGFFAISGYLITASRQRTGFANFLLLRVGRIYPAFITVLVVTVCLFGPIAQLINHGTLRGYLSTQPSPFAYIYGNLFLDIKQYAIGDTLSAVPYPDAWNGSLWTLYFEFLCYLFIGLLLIWKRARTSVWPVAIAFVLSAAVYARADLAVNAVGGEDSIRLLASLLPYFLGGALLRLLKPYIGLHWVGGVLSLAIMIIGVNFGPLWIAQALAPLYAYGLLWLSTVIPQPKWIAHHDVSYGIYIYAFPVQQMLALLGLYTLNVFWFSTLSLAITALFALASWFWIERPALRRTRIATGRSADR</sequence>
<dbReference type="Proteomes" id="UP000502677">
    <property type="component" value="Chromosome"/>
</dbReference>
<accession>A0A6G7XF44</accession>
<feature type="domain" description="Acyltransferase 3" evidence="2">
    <location>
        <begin position="30"/>
        <end position="349"/>
    </location>
</feature>
<dbReference type="RefSeq" id="WP_166290609.1">
    <property type="nucleotide sequence ID" value="NZ_CP049863.1"/>
</dbReference>
<feature type="transmembrane region" description="Helical" evidence="1">
    <location>
        <begin position="252"/>
        <end position="270"/>
    </location>
</feature>
<feature type="transmembrane region" description="Helical" evidence="1">
    <location>
        <begin position="102"/>
        <end position="124"/>
    </location>
</feature>
<feature type="transmembrane region" description="Helical" evidence="1">
    <location>
        <begin position="309"/>
        <end position="328"/>
    </location>
</feature>
<dbReference type="GO" id="GO:0000271">
    <property type="term" value="P:polysaccharide biosynthetic process"/>
    <property type="evidence" value="ECO:0007669"/>
    <property type="project" value="TreeGrafter"/>
</dbReference>
<feature type="transmembrane region" description="Helical" evidence="1">
    <location>
        <begin position="174"/>
        <end position="192"/>
    </location>
</feature>
<dbReference type="EMBL" id="CP049863">
    <property type="protein sequence ID" value="QIK62998.1"/>
    <property type="molecule type" value="Genomic_DNA"/>
</dbReference>
<keyword evidence="1" id="KW-0812">Transmembrane</keyword>
<evidence type="ECO:0000313" key="4">
    <source>
        <dbReference type="Proteomes" id="UP000502677"/>
    </source>
</evidence>
<feature type="transmembrane region" description="Helical" evidence="1">
    <location>
        <begin position="30"/>
        <end position="49"/>
    </location>
</feature>
<evidence type="ECO:0000313" key="3">
    <source>
        <dbReference type="EMBL" id="QIK62998.1"/>
    </source>
</evidence>
<name>A0A6G7XF44_9MICO</name>
<dbReference type="InterPro" id="IPR050879">
    <property type="entry name" value="Acyltransferase_3"/>
</dbReference>
<feature type="transmembrane region" description="Helical" evidence="1">
    <location>
        <begin position="199"/>
        <end position="216"/>
    </location>
</feature>
<protein>
    <submittedName>
        <fullName evidence="3">Acyltransferase</fullName>
    </submittedName>
</protein>
<feature type="transmembrane region" description="Helical" evidence="1">
    <location>
        <begin position="61"/>
        <end position="82"/>
    </location>
</feature>
<evidence type="ECO:0000259" key="2">
    <source>
        <dbReference type="Pfam" id="PF01757"/>
    </source>
</evidence>
<dbReference type="InterPro" id="IPR002656">
    <property type="entry name" value="Acyl_transf_3_dom"/>
</dbReference>
<dbReference type="GO" id="GO:0016747">
    <property type="term" value="F:acyltransferase activity, transferring groups other than amino-acyl groups"/>
    <property type="evidence" value="ECO:0007669"/>
    <property type="project" value="InterPro"/>
</dbReference>
<gene>
    <name evidence="3" type="ORF">G7068_07170</name>
</gene>